<keyword evidence="2" id="KW-1185">Reference proteome</keyword>
<comment type="caution">
    <text evidence="1">The sequence shown here is derived from an EMBL/GenBank/DDBJ whole genome shotgun (WGS) entry which is preliminary data.</text>
</comment>
<proteinExistence type="predicted"/>
<dbReference type="EMBL" id="JANBQB010000726">
    <property type="protein sequence ID" value="KAJ1973967.1"/>
    <property type="molecule type" value="Genomic_DNA"/>
</dbReference>
<dbReference type="Pfam" id="PF21040">
    <property type="entry name" value="CEP104-like_TOG"/>
    <property type="match status" value="1"/>
</dbReference>
<reference evidence="1" key="1">
    <citation type="submission" date="2022-07" db="EMBL/GenBank/DDBJ databases">
        <title>Phylogenomic reconstructions and comparative analyses of Kickxellomycotina fungi.</title>
        <authorList>
            <person name="Reynolds N.K."/>
            <person name="Stajich J.E."/>
            <person name="Barry K."/>
            <person name="Grigoriev I.V."/>
            <person name="Crous P."/>
            <person name="Smith M.E."/>
        </authorList>
    </citation>
    <scope>NUCLEOTIDE SEQUENCE</scope>
    <source>
        <strain evidence="1">RSA 567</strain>
    </source>
</reference>
<dbReference type="InterPro" id="IPR011989">
    <property type="entry name" value="ARM-like"/>
</dbReference>
<organism evidence="1 2">
    <name type="scientific">Dimargaris verticillata</name>
    <dbReference type="NCBI Taxonomy" id="2761393"/>
    <lineage>
        <taxon>Eukaryota</taxon>
        <taxon>Fungi</taxon>
        <taxon>Fungi incertae sedis</taxon>
        <taxon>Zoopagomycota</taxon>
        <taxon>Kickxellomycotina</taxon>
        <taxon>Dimargaritomycetes</taxon>
        <taxon>Dimargaritales</taxon>
        <taxon>Dimargaritaceae</taxon>
        <taxon>Dimargaris</taxon>
    </lineage>
</organism>
<dbReference type="Proteomes" id="UP001151582">
    <property type="component" value="Unassembled WGS sequence"/>
</dbReference>
<evidence type="ECO:0000313" key="2">
    <source>
        <dbReference type="Proteomes" id="UP001151582"/>
    </source>
</evidence>
<accession>A0A9W8AXG3</accession>
<dbReference type="AlphaFoldDB" id="A0A9W8AXG3"/>
<protein>
    <submittedName>
        <fullName evidence="1">Uncharacterized protein</fullName>
    </submittedName>
</protein>
<feature type="non-terminal residue" evidence="1">
    <location>
        <position position="1"/>
    </location>
</feature>
<gene>
    <name evidence="1" type="ORF">H4R34_004898</name>
</gene>
<name>A0A9W8AXG3_9FUNG</name>
<dbReference type="OrthoDB" id="5597920at2759"/>
<sequence length="134" mass="14436">MATFFDDFAAVLQGADLEKKLQALNDLGGRLTAAHTSLNLAQADPMIPSLAKCLQSSHAGQSIATLNILPALFEYCRAHQPALMRVALPHLLPALIDRLGDSKRLARERAIQVLAELWSALHALEGAMQTSPSL</sequence>
<dbReference type="Gene3D" id="1.25.10.10">
    <property type="entry name" value="Leucine-rich Repeat Variant"/>
    <property type="match status" value="1"/>
</dbReference>
<dbReference type="InterPro" id="IPR016024">
    <property type="entry name" value="ARM-type_fold"/>
</dbReference>
<evidence type="ECO:0000313" key="1">
    <source>
        <dbReference type="EMBL" id="KAJ1973967.1"/>
    </source>
</evidence>
<dbReference type="SUPFAM" id="SSF48371">
    <property type="entry name" value="ARM repeat"/>
    <property type="match status" value="1"/>
</dbReference>